<dbReference type="InterPro" id="IPR049220">
    <property type="entry name" value="DUF6868"/>
</dbReference>
<dbReference type="GO" id="GO:0016301">
    <property type="term" value="F:kinase activity"/>
    <property type="evidence" value="ECO:0007669"/>
    <property type="project" value="UniProtKB-KW"/>
</dbReference>
<evidence type="ECO:0000256" key="1">
    <source>
        <dbReference type="SAM" id="Phobius"/>
    </source>
</evidence>
<organism evidence="3 4">
    <name type="scientific">Methylohalomonas lacus</name>
    <dbReference type="NCBI Taxonomy" id="398773"/>
    <lineage>
        <taxon>Bacteria</taxon>
        <taxon>Pseudomonadati</taxon>
        <taxon>Pseudomonadota</taxon>
        <taxon>Gammaproteobacteria</taxon>
        <taxon>Methylohalomonadales</taxon>
        <taxon>Methylohalomonadaceae</taxon>
        <taxon>Methylohalomonas</taxon>
    </lineage>
</organism>
<evidence type="ECO:0000259" key="2">
    <source>
        <dbReference type="Pfam" id="PF21742"/>
    </source>
</evidence>
<dbReference type="AlphaFoldDB" id="A0AAE3L0K3"/>
<keyword evidence="4" id="KW-1185">Reference proteome</keyword>
<protein>
    <submittedName>
        <fullName evidence="3">Signal transduction histidine kinase</fullName>
    </submittedName>
</protein>
<name>A0AAE3L0K3_9GAMM</name>
<evidence type="ECO:0000313" key="4">
    <source>
        <dbReference type="Proteomes" id="UP001204445"/>
    </source>
</evidence>
<comment type="caution">
    <text evidence="3">The sequence shown here is derived from an EMBL/GenBank/DDBJ whole genome shotgun (WGS) entry which is preliminary data.</text>
</comment>
<evidence type="ECO:0000313" key="3">
    <source>
        <dbReference type="EMBL" id="MCS3902679.1"/>
    </source>
</evidence>
<accession>A0AAE3L0K3</accession>
<dbReference type="EMBL" id="JANUCT010000004">
    <property type="protein sequence ID" value="MCS3902679.1"/>
    <property type="molecule type" value="Genomic_DNA"/>
</dbReference>
<keyword evidence="1" id="KW-0812">Transmembrane</keyword>
<proteinExistence type="predicted"/>
<dbReference type="Pfam" id="PF21742">
    <property type="entry name" value="DUF6868"/>
    <property type="match status" value="1"/>
</dbReference>
<keyword evidence="3" id="KW-0418">Kinase</keyword>
<dbReference type="RefSeq" id="WP_259054237.1">
    <property type="nucleotide sequence ID" value="NZ_JANUCT010000004.1"/>
</dbReference>
<feature type="domain" description="DUF6868" evidence="2">
    <location>
        <begin position="1"/>
        <end position="79"/>
    </location>
</feature>
<dbReference type="Proteomes" id="UP001204445">
    <property type="component" value="Unassembled WGS sequence"/>
</dbReference>
<gene>
    <name evidence="3" type="ORF">J2T55_000683</name>
</gene>
<keyword evidence="3" id="KW-0808">Transferase</keyword>
<keyword evidence="1" id="KW-1133">Transmembrane helix</keyword>
<reference evidence="3" key="1">
    <citation type="submission" date="2022-08" db="EMBL/GenBank/DDBJ databases">
        <title>Genomic Encyclopedia of Type Strains, Phase III (KMG-III): the genomes of soil and plant-associated and newly described type strains.</title>
        <authorList>
            <person name="Whitman W."/>
        </authorList>
    </citation>
    <scope>NUCLEOTIDE SEQUENCE</scope>
    <source>
        <strain evidence="3">HMT 1</strain>
    </source>
</reference>
<sequence length="80" mass="9257">MTETTLTALLGWSALINYAVLLLWFALFSFNRDFIYALHTRWFNLEQAGFDTIHYAAMAGYKLLVLVFNLVPWLVLTLLV</sequence>
<feature type="transmembrane region" description="Helical" evidence="1">
    <location>
        <begin position="52"/>
        <end position="75"/>
    </location>
</feature>
<feature type="transmembrane region" description="Helical" evidence="1">
    <location>
        <begin position="6"/>
        <end position="31"/>
    </location>
</feature>
<keyword evidence="1" id="KW-0472">Membrane</keyword>